<evidence type="ECO:0000256" key="2">
    <source>
        <dbReference type="ARBA" id="ARBA00022576"/>
    </source>
</evidence>
<keyword evidence="3" id="KW-0808">Transferase</keyword>
<dbReference type="CDD" id="cd00609">
    <property type="entry name" value="AAT_like"/>
    <property type="match status" value="1"/>
</dbReference>
<comment type="cofactor">
    <cofactor evidence="1">
        <name>pyridoxal 5'-phosphate</name>
        <dbReference type="ChEBI" id="CHEBI:597326"/>
    </cofactor>
</comment>
<evidence type="ECO:0000256" key="1">
    <source>
        <dbReference type="ARBA" id="ARBA00001933"/>
    </source>
</evidence>
<dbReference type="Proteomes" id="UP001497392">
    <property type="component" value="Unassembled WGS sequence"/>
</dbReference>
<organism evidence="6 7">
    <name type="scientific">Coccomyxa viridis</name>
    <dbReference type="NCBI Taxonomy" id="1274662"/>
    <lineage>
        <taxon>Eukaryota</taxon>
        <taxon>Viridiplantae</taxon>
        <taxon>Chlorophyta</taxon>
        <taxon>core chlorophytes</taxon>
        <taxon>Trebouxiophyceae</taxon>
        <taxon>Trebouxiophyceae incertae sedis</taxon>
        <taxon>Coccomyxaceae</taxon>
        <taxon>Coccomyxa</taxon>
    </lineage>
</organism>
<proteinExistence type="inferred from homology"/>
<accession>A0ABP1FJT1</accession>
<feature type="domain" description="Aminotransferase class I/classII large" evidence="5">
    <location>
        <begin position="84"/>
        <end position="449"/>
    </location>
</feature>
<dbReference type="HAMAP" id="MF_01642">
    <property type="entry name" value="DapL_aminotrans_1"/>
    <property type="match status" value="1"/>
</dbReference>
<keyword evidence="2" id="KW-0032">Aminotransferase</keyword>
<evidence type="ECO:0000313" key="6">
    <source>
        <dbReference type="EMBL" id="CAL5220223.1"/>
    </source>
</evidence>
<keyword evidence="7" id="KW-1185">Reference proteome</keyword>
<evidence type="ECO:0000256" key="3">
    <source>
        <dbReference type="ARBA" id="ARBA00022679"/>
    </source>
</evidence>
<sequence length="456" mass="50046">MKSMELAQSLRSPSHPEFCCACRPLIARRSRPLRVSCAIAAPPAEDVQIRVKRNENFGKLQAGYLFPEIGRRRRAHQEKHPDAKIISLGIGDTTEPIPKSIAEAMQQAAAGMATLEGYSGYGAEQGKPQLREALCSRFYTHVGRKPNEIFVSDGSKCDIGRLQMMFGSDTTVAVQDPSYPVYVDSSVIMGMTGEYDESSKGFGNLTYMVCRPENNFFPDLSKVKATDLIFFCNPNNPTGAAATRQQLEELVAFARKNGSILIYDAAYAIYIAESDLPKTIFEIPGAEECCMETCSFSKYAGFTGVRLGWTVVPEQLKFADGSPVINDFNRIMTTIFNGASVIAQAGGLAALEDEGFREMNDLVAFYRENAAILRKTFVDLGFSVYGGENAPYIWVGFPGKPSWDVFAEILEKCNIVTTPGSGFGPAGEGFVRASAFGHREDILEAVERFKKEFGGR</sequence>
<dbReference type="InterPro" id="IPR015424">
    <property type="entry name" value="PyrdxlP-dep_Trfase"/>
</dbReference>
<dbReference type="NCBIfam" id="TIGR03542">
    <property type="entry name" value="DAPAT_plant"/>
    <property type="match status" value="1"/>
</dbReference>
<dbReference type="Pfam" id="PF00155">
    <property type="entry name" value="Aminotran_1_2"/>
    <property type="match status" value="1"/>
</dbReference>
<dbReference type="PANTHER" id="PTHR43144">
    <property type="entry name" value="AMINOTRANSFERASE"/>
    <property type="match status" value="1"/>
</dbReference>
<reference evidence="6 7" key="1">
    <citation type="submission" date="2024-06" db="EMBL/GenBank/DDBJ databases">
        <authorList>
            <person name="Kraege A."/>
            <person name="Thomma B."/>
        </authorList>
    </citation>
    <scope>NUCLEOTIDE SEQUENCE [LARGE SCALE GENOMIC DNA]</scope>
</reference>
<name>A0ABP1FJT1_9CHLO</name>
<comment type="caution">
    <text evidence="6">The sequence shown here is derived from an EMBL/GenBank/DDBJ whole genome shotgun (WGS) entry which is preliminary data.</text>
</comment>
<evidence type="ECO:0000259" key="5">
    <source>
        <dbReference type="Pfam" id="PF00155"/>
    </source>
</evidence>
<dbReference type="Gene3D" id="3.90.1150.10">
    <property type="entry name" value="Aspartate Aminotransferase, domain 1"/>
    <property type="match status" value="1"/>
</dbReference>
<dbReference type="InterPro" id="IPR015422">
    <property type="entry name" value="PyrdxlP-dep_Trfase_small"/>
</dbReference>
<dbReference type="InterPro" id="IPR004839">
    <property type="entry name" value="Aminotransferase_I/II_large"/>
</dbReference>
<dbReference type="EMBL" id="CAXHTA020000003">
    <property type="protein sequence ID" value="CAL5220223.1"/>
    <property type="molecule type" value="Genomic_DNA"/>
</dbReference>
<gene>
    <name evidence="6" type="primary">g2199</name>
    <name evidence="6" type="ORF">VP750_LOCUS1882</name>
</gene>
<dbReference type="InterPro" id="IPR019942">
    <property type="entry name" value="DapL/ALD1"/>
</dbReference>
<dbReference type="InterPro" id="IPR015421">
    <property type="entry name" value="PyrdxlP-dep_Trfase_major"/>
</dbReference>
<protein>
    <submittedName>
        <fullName evidence="6">G2199 protein</fullName>
    </submittedName>
</protein>
<evidence type="ECO:0000256" key="4">
    <source>
        <dbReference type="ARBA" id="ARBA00022898"/>
    </source>
</evidence>
<dbReference type="SUPFAM" id="SSF53383">
    <property type="entry name" value="PLP-dependent transferases"/>
    <property type="match status" value="1"/>
</dbReference>
<keyword evidence="4" id="KW-0663">Pyridoxal phosphate</keyword>
<evidence type="ECO:0000313" key="7">
    <source>
        <dbReference type="Proteomes" id="UP001497392"/>
    </source>
</evidence>
<dbReference type="Gene3D" id="3.40.640.10">
    <property type="entry name" value="Type I PLP-dependent aspartate aminotransferase-like (Major domain)"/>
    <property type="match status" value="1"/>
</dbReference>